<dbReference type="KEGG" id="cel:CELE_C25A8.5"/>
<dbReference type="InterPro" id="IPR020635">
    <property type="entry name" value="Tyr_kinase_cat_dom"/>
</dbReference>
<protein>
    <recommendedName>
        <fullName evidence="9">Tyrosine-protein kinase</fullName>
        <ecNumber evidence="9">2.7.10.2</ecNumber>
    </recommendedName>
</protein>
<dbReference type="Pfam" id="PF00017">
    <property type="entry name" value="SH2"/>
    <property type="match status" value="1"/>
</dbReference>
<evidence type="ECO:0000256" key="7">
    <source>
        <dbReference type="PROSITE-ProRule" id="PRU00191"/>
    </source>
</evidence>
<feature type="domain" description="Protein kinase" evidence="12">
    <location>
        <begin position="120"/>
        <end position="378"/>
    </location>
</feature>
<evidence type="ECO:0000256" key="5">
    <source>
        <dbReference type="ARBA" id="ARBA00023137"/>
    </source>
</evidence>
<dbReference type="Proteomes" id="UP000001940">
    <property type="component" value="Chromosome IV"/>
</dbReference>
<dbReference type="InterPro" id="IPR000980">
    <property type="entry name" value="SH2"/>
</dbReference>
<dbReference type="CDD" id="cd00192">
    <property type="entry name" value="PTKc"/>
    <property type="match status" value="1"/>
</dbReference>
<dbReference type="InterPro" id="IPR036860">
    <property type="entry name" value="SH2_dom_sf"/>
</dbReference>
<dbReference type="PROSITE" id="PS50001">
    <property type="entry name" value="SH2"/>
    <property type="match status" value="1"/>
</dbReference>
<evidence type="ECO:0000256" key="10">
    <source>
        <dbReference type="SAM" id="MobiDB-lite"/>
    </source>
</evidence>
<dbReference type="EC" id="2.7.10.2" evidence="9"/>
<dbReference type="PROSITE" id="PS00107">
    <property type="entry name" value="PROTEIN_KINASE_ATP"/>
    <property type="match status" value="1"/>
</dbReference>
<dbReference type="FunFam" id="3.30.505.10:FF:000051">
    <property type="entry name" value="Tyrosine-protein kinase"/>
    <property type="match status" value="1"/>
</dbReference>
<dbReference type="OMA" id="DMCLGAS"/>
<keyword evidence="5 9" id="KW-0829">Tyrosine-protein kinase</keyword>
<dbReference type="CTD" id="182879"/>
<evidence type="ECO:0000256" key="3">
    <source>
        <dbReference type="ARBA" id="ARBA00022777"/>
    </source>
</evidence>
<feature type="compositionally biased region" description="Basic residues" evidence="10">
    <location>
        <begin position="407"/>
        <end position="416"/>
    </location>
</feature>
<dbReference type="SMART" id="SM00252">
    <property type="entry name" value="SH2"/>
    <property type="match status" value="1"/>
</dbReference>
<keyword evidence="14" id="KW-1185">Reference proteome</keyword>
<accession>Q18142</accession>
<evidence type="ECO:0000256" key="4">
    <source>
        <dbReference type="ARBA" id="ARBA00022840"/>
    </source>
</evidence>
<dbReference type="eggNOG" id="KOG0194">
    <property type="taxonomic scope" value="Eukaryota"/>
</dbReference>
<dbReference type="GO" id="GO:0030154">
    <property type="term" value="P:cell differentiation"/>
    <property type="evidence" value="ECO:0000318"/>
    <property type="project" value="GO_Central"/>
</dbReference>
<dbReference type="STRING" id="6239.C25A8.5.1"/>
<dbReference type="UCSC" id="C25A8.5">
    <property type="organism name" value="c. elegans"/>
</dbReference>
<keyword evidence="3 9" id="KW-0418">Kinase</keyword>
<gene>
    <name evidence="13 15" type="ORF">C25A8.5</name>
    <name evidence="13" type="ORF">CELE_C25A8.5</name>
</gene>
<feature type="binding site" evidence="8">
    <location>
        <position position="152"/>
    </location>
    <ligand>
        <name>ATP</name>
        <dbReference type="ChEBI" id="CHEBI:30616"/>
    </ligand>
</feature>
<name>Q18142_CAEEL</name>
<dbReference type="InterPro" id="IPR001245">
    <property type="entry name" value="Ser-Thr/Tyr_kinase_cat_dom"/>
</dbReference>
<dbReference type="HOGENOM" id="CLU_000288_7_2_1"/>
<sequence length="416" mass="47801">MFDKDIPSEPWYHGLLPREDIKAMLRKNGDFLVRSTEPKAGEPRQYVLSAMQSEELEDAGVKHYVMRLNPSNQIFLEAKGFETIASLVNYYMNSKEPIKKMTVLKTPILKQPWEIEHSQVELTKKLGEGAFGEVWKGKLTLKNGTVENCAIKTAKLESLNKEQIKEIMREARLMRNLDHPNVVKFYGVGASQEPLYVIMELADCGALDSYLQKNPNLLPGKKMEMIYQAACGIAYMHEKKLLHRDIAARNCLYGEGQVKIADFGLSREGNSYVMDLTKKVPIRWLAPETLKAGIYSPKSDVFAFGIMAWEITENGKEPYPDMRVSEVVGYVRSGHRMRFDPVFVDFRFGEYVTKHCWAENPDDRVNMSDVLRYLQTTFGMKPVILSLRNRTTTDDEMKTMKPPMFSMKRKDKKKPK</sequence>
<dbReference type="PIR" id="T29805">
    <property type="entry name" value="T29805"/>
</dbReference>
<evidence type="ECO:0000256" key="1">
    <source>
        <dbReference type="ARBA" id="ARBA00022679"/>
    </source>
</evidence>
<dbReference type="FunCoup" id="Q18142">
    <property type="interactions" value="13"/>
</dbReference>
<dbReference type="FunFam" id="1.10.510.10:FF:000936">
    <property type="entry name" value="Tyrosine-protein kinase"/>
    <property type="match status" value="1"/>
</dbReference>
<comment type="catalytic activity">
    <reaction evidence="6 9">
        <text>L-tyrosyl-[protein] + ATP = O-phospho-L-tyrosyl-[protein] + ADP + H(+)</text>
        <dbReference type="Rhea" id="RHEA:10596"/>
        <dbReference type="Rhea" id="RHEA-COMP:10136"/>
        <dbReference type="Rhea" id="RHEA-COMP:20101"/>
        <dbReference type="ChEBI" id="CHEBI:15378"/>
        <dbReference type="ChEBI" id="CHEBI:30616"/>
        <dbReference type="ChEBI" id="CHEBI:46858"/>
        <dbReference type="ChEBI" id="CHEBI:61978"/>
        <dbReference type="ChEBI" id="CHEBI:456216"/>
        <dbReference type="EC" id="2.7.10.2"/>
    </reaction>
</comment>
<evidence type="ECO:0000313" key="13">
    <source>
        <dbReference type="EMBL" id="CCD63430.1"/>
    </source>
</evidence>
<keyword evidence="4 8" id="KW-0067">ATP-binding</keyword>
<dbReference type="CDD" id="cd10361">
    <property type="entry name" value="SH2_Fps_family"/>
    <property type="match status" value="1"/>
</dbReference>
<dbReference type="PANTHER" id="PTHR24418">
    <property type="entry name" value="TYROSINE-PROTEIN KINASE"/>
    <property type="match status" value="1"/>
</dbReference>
<dbReference type="Bgee" id="WBGene00016085">
    <property type="expression patterns" value="Expressed in adult organism and 1 other cell type or tissue"/>
</dbReference>
<dbReference type="InterPro" id="IPR011009">
    <property type="entry name" value="Kinase-like_dom_sf"/>
</dbReference>
<reference evidence="13 14" key="1">
    <citation type="journal article" date="1998" name="Science">
        <title>Genome sequence of the nematode C. elegans: a platform for investigating biology.</title>
        <authorList>
            <consortium name="The C. elegans sequencing consortium"/>
            <person name="Sulson J.E."/>
            <person name="Waterston R."/>
        </authorList>
    </citation>
    <scope>NUCLEOTIDE SEQUENCE [LARGE SCALE GENOMIC DNA]</scope>
    <source>
        <strain evidence="13 14">Bristol N2</strain>
    </source>
</reference>
<dbReference type="InterPro" id="IPR035849">
    <property type="entry name" value="Fes/Fps/Fer_SH2"/>
</dbReference>
<dbReference type="SMART" id="SM00219">
    <property type="entry name" value="TyrKc"/>
    <property type="match status" value="1"/>
</dbReference>
<proteinExistence type="inferred from homology"/>
<dbReference type="Gene3D" id="3.30.505.10">
    <property type="entry name" value="SH2 domain"/>
    <property type="match status" value="1"/>
</dbReference>
<dbReference type="PeptideAtlas" id="Q18142"/>
<evidence type="ECO:0000313" key="14">
    <source>
        <dbReference type="Proteomes" id="UP000001940"/>
    </source>
</evidence>
<evidence type="ECO:0000313" key="15">
    <source>
        <dbReference type="WormBase" id="C25A8.5"/>
    </source>
</evidence>
<evidence type="ECO:0000256" key="8">
    <source>
        <dbReference type="PROSITE-ProRule" id="PRU10141"/>
    </source>
</evidence>
<dbReference type="InterPro" id="IPR000719">
    <property type="entry name" value="Prot_kinase_dom"/>
</dbReference>
<evidence type="ECO:0000256" key="2">
    <source>
        <dbReference type="ARBA" id="ARBA00022741"/>
    </source>
</evidence>
<dbReference type="PROSITE" id="PS00109">
    <property type="entry name" value="PROTEIN_KINASE_TYR"/>
    <property type="match status" value="1"/>
</dbReference>
<dbReference type="OrthoDB" id="3256376at2759"/>
<dbReference type="GO" id="GO:0005886">
    <property type="term" value="C:plasma membrane"/>
    <property type="evidence" value="ECO:0000318"/>
    <property type="project" value="GO_Central"/>
</dbReference>
<dbReference type="GO" id="GO:0005102">
    <property type="term" value="F:signaling receptor binding"/>
    <property type="evidence" value="ECO:0000318"/>
    <property type="project" value="GO_Central"/>
</dbReference>
<evidence type="ECO:0000256" key="6">
    <source>
        <dbReference type="ARBA" id="ARBA00051245"/>
    </source>
</evidence>
<dbReference type="PaxDb" id="6239-C25A8.5"/>
<dbReference type="GO" id="GO:0007169">
    <property type="term" value="P:cell surface receptor protein tyrosine kinase signaling pathway"/>
    <property type="evidence" value="ECO:0000318"/>
    <property type="project" value="GO_Central"/>
</dbReference>
<dbReference type="InParanoid" id="Q18142"/>
<feature type="region of interest" description="Disordered" evidence="10">
    <location>
        <begin position="395"/>
        <end position="416"/>
    </location>
</feature>
<dbReference type="AGR" id="WB:WBGene00016085"/>
<dbReference type="GO" id="GO:0005524">
    <property type="term" value="F:ATP binding"/>
    <property type="evidence" value="ECO:0007669"/>
    <property type="project" value="UniProtKB-UniRule"/>
</dbReference>
<dbReference type="SUPFAM" id="SSF56112">
    <property type="entry name" value="Protein kinase-like (PK-like)"/>
    <property type="match status" value="1"/>
</dbReference>
<dbReference type="InterPro" id="IPR017441">
    <property type="entry name" value="Protein_kinase_ATP_BS"/>
</dbReference>
<evidence type="ECO:0000259" key="11">
    <source>
        <dbReference type="PROSITE" id="PS50001"/>
    </source>
</evidence>
<dbReference type="PRINTS" id="PR00401">
    <property type="entry name" value="SH2DOMAIN"/>
</dbReference>
<dbReference type="InterPro" id="IPR008266">
    <property type="entry name" value="Tyr_kinase_AS"/>
</dbReference>
<dbReference type="SMR" id="Q18142"/>
<dbReference type="AlphaFoldDB" id="Q18142"/>
<comment type="similarity">
    <text evidence="9">Belongs to the protein kinase superfamily. Tyr protein kinase family.</text>
</comment>
<dbReference type="PRINTS" id="PR00109">
    <property type="entry name" value="TYRKINASE"/>
</dbReference>
<dbReference type="PROSITE" id="PS50011">
    <property type="entry name" value="PROTEIN_KINASE_DOM"/>
    <property type="match status" value="1"/>
</dbReference>
<dbReference type="GeneID" id="182879"/>
<evidence type="ECO:0000256" key="9">
    <source>
        <dbReference type="RuleBase" id="RU362096"/>
    </source>
</evidence>
<keyword evidence="7" id="KW-0727">SH2 domain</keyword>
<dbReference type="GO" id="GO:0004715">
    <property type="term" value="F:non-membrane spanning protein tyrosine kinase activity"/>
    <property type="evidence" value="ECO:0000318"/>
    <property type="project" value="GO_Central"/>
</dbReference>
<dbReference type="FunFam" id="3.30.200.20:FF:000518">
    <property type="entry name" value="Tyrosine-protein kinase"/>
    <property type="match status" value="1"/>
</dbReference>
<organism evidence="13 14">
    <name type="scientific">Caenorhabditis elegans</name>
    <dbReference type="NCBI Taxonomy" id="6239"/>
    <lineage>
        <taxon>Eukaryota</taxon>
        <taxon>Metazoa</taxon>
        <taxon>Ecdysozoa</taxon>
        <taxon>Nematoda</taxon>
        <taxon>Chromadorea</taxon>
        <taxon>Rhabditida</taxon>
        <taxon>Rhabditina</taxon>
        <taxon>Rhabditomorpha</taxon>
        <taxon>Rhabditoidea</taxon>
        <taxon>Rhabditidae</taxon>
        <taxon>Peloderinae</taxon>
        <taxon>Caenorhabditis</taxon>
    </lineage>
</organism>
<dbReference type="EMBL" id="BX284604">
    <property type="protein sequence ID" value="CCD63430.1"/>
    <property type="molecule type" value="Genomic_DNA"/>
</dbReference>
<keyword evidence="2 8" id="KW-0547">Nucleotide-binding</keyword>
<dbReference type="SUPFAM" id="SSF55550">
    <property type="entry name" value="SH2 domain"/>
    <property type="match status" value="1"/>
</dbReference>
<dbReference type="Gene3D" id="1.10.510.10">
    <property type="entry name" value="Transferase(Phosphotransferase) domain 1"/>
    <property type="match status" value="1"/>
</dbReference>
<dbReference type="RefSeq" id="NP_501081.1">
    <property type="nucleotide sequence ID" value="NM_068680.3"/>
</dbReference>
<keyword evidence="1 9" id="KW-0808">Transferase</keyword>
<evidence type="ECO:0000259" key="12">
    <source>
        <dbReference type="PROSITE" id="PS50011"/>
    </source>
</evidence>
<feature type="domain" description="SH2" evidence="11">
    <location>
        <begin position="11"/>
        <end position="108"/>
    </location>
</feature>
<dbReference type="PhylomeDB" id="Q18142"/>
<dbReference type="WormBase" id="C25A8.5">
    <property type="protein sequence ID" value="CE08385"/>
    <property type="gene ID" value="WBGene00016085"/>
</dbReference>
<dbReference type="Pfam" id="PF07714">
    <property type="entry name" value="PK_Tyr_Ser-Thr"/>
    <property type="match status" value="1"/>
</dbReference>
<dbReference type="InterPro" id="IPR050198">
    <property type="entry name" value="Non-receptor_tyrosine_kinases"/>
</dbReference>